<sequence length="119" mass="12916">MKQTKFGVAQLVLHLSSILQVVVALMAATVVVPFGFAPQASTTQRVSTINNAIAKTLYFTVGYALLARCLNRCTGLVRRIASGIFLINTGVAALAKGAQANAIQHRRAPCQHWRYFDVE</sequence>
<keyword evidence="1" id="KW-0472">Membrane</keyword>
<gene>
    <name evidence="2" type="ORF">LMG31841_01719</name>
</gene>
<comment type="caution">
    <text evidence="2">The sequence shown here is derived from an EMBL/GenBank/DDBJ whole genome shotgun (WGS) entry which is preliminary data.</text>
</comment>
<keyword evidence="1" id="KW-0812">Transmembrane</keyword>
<accession>A0A9N8X1D7</accession>
<name>A0A9N8X1D7_9BURK</name>
<feature type="transmembrane region" description="Helical" evidence="1">
    <location>
        <begin position="52"/>
        <end position="70"/>
    </location>
</feature>
<feature type="transmembrane region" description="Helical" evidence="1">
    <location>
        <begin position="12"/>
        <end position="32"/>
    </location>
</feature>
<evidence type="ECO:0000313" key="3">
    <source>
        <dbReference type="Proteomes" id="UP000789704"/>
    </source>
</evidence>
<reference evidence="2" key="1">
    <citation type="submission" date="2021-04" db="EMBL/GenBank/DDBJ databases">
        <authorList>
            <person name="Vanwijnsberghe S."/>
        </authorList>
    </citation>
    <scope>NUCLEOTIDE SEQUENCE</scope>
    <source>
        <strain evidence="2">LMG 31841</strain>
    </source>
</reference>
<evidence type="ECO:0000313" key="2">
    <source>
        <dbReference type="EMBL" id="CAG4893545.1"/>
    </source>
</evidence>
<proteinExistence type="predicted"/>
<keyword evidence="1" id="KW-1133">Transmembrane helix</keyword>
<keyword evidence="3" id="KW-1185">Reference proteome</keyword>
<dbReference type="AlphaFoldDB" id="A0A9N8X1D7"/>
<protein>
    <submittedName>
        <fullName evidence="2">Uncharacterized protein</fullName>
    </submittedName>
</protein>
<dbReference type="EMBL" id="CAJQZC010000003">
    <property type="protein sequence ID" value="CAG4893545.1"/>
    <property type="molecule type" value="Genomic_DNA"/>
</dbReference>
<dbReference type="RefSeq" id="WP_228875738.1">
    <property type="nucleotide sequence ID" value="NZ_CAJQYX010000001.1"/>
</dbReference>
<evidence type="ECO:0000256" key="1">
    <source>
        <dbReference type="SAM" id="Phobius"/>
    </source>
</evidence>
<organism evidence="2 3">
    <name type="scientific">Paraburkholderia saeva</name>
    <dbReference type="NCBI Taxonomy" id="2777537"/>
    <lineage>
        <taxon>Bacteria</taxon>
        <taxon>Pseudomonadati</taxon>
        <taxon>Pseudomonadota</taxon>
        <taxon>Betaproteobacteria</taxon>
        <taxon>Burkholderiales</taxon>
        <taxon>Burkholderiaceae</taxon>
        <taxon>Paraburkholderia</taxon>
    </lineage>
</organism>
<dbReference type="Proteomes" id="UP000789704">
    <property type="component" value="Unassembled WGS sequence"/>
</dbReference>